<keyword evidence="4" id="KW-0175">Coiled coil</keyword>
<sequence length="316" mass="35437">MTMAAAITQPALGFDCRHCFFKSRIEHNGLRSKQRLLFARCGIDYKSSARAAVASELFGGTRAMHIVAAIDLEVSRRNLHPGNDKKHSLESHFWTWMFLSGFSSSSSFAEVAFASEAATPNAVYEVSELFEFGIQLIYLGALISLLGVGSFFVVRQVLVRRELENAAKELQERVRSGEANAVEYFELGAVMLRKKFYPLAAKYLEQAIEKWEGDVQDLAQVHNALGFSYASDGKLDKGIIHYEKAVELQPGYVTAWNNMGDAFEKKKDLKAALKAYDRALLFDPNDKVARSCRDLLKERVDLFEGIPAKPKGYKKM</sequence>
<dbReference type="PANTHER" id="PTHR44943">
    <property type="entry name" value="CELLULOSE SYNTHASE OPERON PROTEIN C"/>
    <property type="match status" value="1"/>
</dbReference>
<evidence type="ECO:0000256" key="4">
    <source>
        <dbReference type="SAM" id="Coils"/>
    </source>
</evidence>
<dbReference type="InterPro" id="IPR013105">
    <property type="entry name" value="TPR_2"/>
</dbReference>
<evidence type="ECO:0000256" key="2">
    <source>
        <dbReference type="ARBA" id="ARBA00022803"/>
    </source>
</evidence>
<proteinExistence type="evidence at transcript level"/>
<keyword evidence="1" id="KW-0677">Repeat</keyword>
<dbReference type="InterPro" id="IPR019734">
    <property type="entry name" value="TPR_rpt"/>
</dbReference>
<dbReference type="EMBL" id="EF086981">
    <property type="protein sequence ID" value="ABK26237.1"/>
    <property type="molecule type" value="mRNA"/>
</dbReference>
<accession>A9P026</accession>
<name>A9P026_PICSI</name>
<dbReference type="PANTHER" id="PTHR44943:SF8">
    <property type="entry name" value="TPR REPEAT-CONTAINING PROTEIN MJ0263"/>
    <property type="match status" value="1"/>
</dbReference>
<keyword evidence="2 3" id="KW-0802">TPR repeat</keyword>
<evidence type="ECO:0000256" key="1">
    <source>
        <dbReference type="ARBA" id="ARBA00022737"/>
    </source>
</evidence>
<keyword evidence="5" id="KW-0472">Membrane</keyword>
<dbReference type="SUPFAM" id="SSF48452">
    <property type="entry name" value="TPR-like"/>
    <property type="match status" value="1"/>
</dbReference>
<protein>
    <submittedName>
        <fullName evidence="6">Uncharacterized protein</fullName>
    </submittedName>
</protein>
<evidence type="ECO:0000256" key="5">
    <source>
        <dbReference type="SAM" id="Phobius"/>
    </source>
</evidence>
<dbReference type="InterPro" id="IPR051685">
    <property type="entry name" value="Ycf3/AcsC/BcsC/TPR_MFPF"/>
</dbReference>
<reference evidence="6" key="1">
    <citation type="journal article" date="2008" name="BMC Genomics">
        <title>A conifer genomics resource of 200,000 spruce (Picea spp.) ESTs and 6,464 high-quality, sequence-finished full-length cDNAs for Sitka spruce (Picea sitchensis).</title>
        <authorList>
            <person name="Ralph S.G."/>
            <person name="Chun H.J."/>
            <person name="Kolosova N."/>
            <person name="Cooper D."/>
            <person name="Oddy C."/>
            <person name="Ritland C.E."/>
            <person name="Kirkpatrick R."/>
            <person name="Moore R."/>
            <person name="Barber S."/>
            <person name="Holt R.A."/>
            <person name="Jones S.J."/>
            <person name="Marra M.A."/>
            <person name="Douglas C.J."/>
            <person name="Ritland K."/>
            <person name="Bohlmann J."/>
        </authorList>
    </citation>
    <scope>NUCLEOTIDE SEQUENCE</scope>
    <source>
        <tissue evidence="6">Green portion of the leader tissue</tissue>
    </source>
</reference>
<dbReference type="SMART" id="SM00028">
    <property type="entry name" value="TPR"/>
    <property type="match status" value="3"/>
</dbReference>
<feature type="repeat" description="TPR" evidence="3">
    <location>
        <begin position="253"/>
        <end position="286"/>
    </location>
</feature>
<keyword evidence="5" id="KW-1133">Transmembrane helix</keyword>
<dbReference type="Gene3D" id="1.25.40.10">
    <property type="entry name" value="Tetratricopeptide repeat domain"/>
    <property type="match status" value="1"/>
</dbReference>
<evidence type="ECO:0000256" key="3">
    <source>
        <dbReference type="PROSITE-ProRule" id="PRU00339"/>
    </source>
</evidence>
<dbReference type="PROSITE" id="PS50005">
    <property type="entry name" value="TPR"/>
    <property type="match status" value="2"/>
</dbReference>
<feature type="repeat" description="TPR" evidence="3">
    <location>
        <begin position="219"/>
        <end position="252"/>
    </location>
</feature>
<feature type="coiled-coil region" evidence="4">
    <location>
        <begin position="153"/>
        <end position="180"/>
    </location>
</feature>
<dbReference type="Pfam" id="PF07719">
    <property type="entry name" value="TPR_2"/>
    <property type="match status" value="1"/>
</dbReference>
<keyword evidence="5" id="KW-0812">Transmembrane</keyword>
<dbReference type="AlphaFoldDB" id="A9P026"/>
<dbReference type="PROSITE" id="PS50293">
    <property type="entry name" value="TPR_REGION"/>
    <property type="match status" value="1"/>
</dbReference>
<evidence type="ECO:0000313" key="6">
    <source>
        <dbReference type="EMBL" id="ABK26237.1"/>
    </source>
</evidence>
<dbReference type="Pfam" id="PF00515">
    <property type="entry name" value="TPR_1"/>
    <property type="match status" value="1"/>
</dbReference>
<feature type="transmembrane region" description="Helical" evidence="5">
    <location>
        <begin position="134"/>
        <end position="154"/>
    </location>
</feature>
<dbReference type="InterPro" id="IPR011990">
    <property type="entry name" value="TPR-like_helical_dom_sf"/>
</dbReference>
<organism evidence="6">
    <name type="scientific">Picea sitchensis</name>
    <name type="common">Sitka spruce</name>
    <name type="synonym">Pinus sitchensis</name>
    <dbReference type="NCBI Taxonomy" id="3332"/>
    <lineage>
        <taxon>Eukaryota</taxon>
        <taxon>Viridiplantae</taxon>
        <taxon>Streptophyta</taxon>
        <taxon>Embryophyta</taxon>
        <taxon>Tracheophyta</taxon>
        <taxon>Spermatophyta</taxon>
        <taxon>Pinopsida</taxon>
        <taxon>Pinidae</taxon>
        <taxon>Conifers I</taxon>
        <taxon>Pinales</taxon>
        <taxon>Pinaceae</taxon>
        <taxon>Picea</taxon>
    </lineage>
</organism>